<reference evidence="3" key="1">
    <citation type="submission" date="2023-10" db="EMBL/GenBank/DDBJ databases">
        <authorList>
            <person name="Chen Y."/>
            <person name="Shah S."/>
            <person name="Dougan E. K."/>
            <person name="Thang M."/>
            <person name="Chan C."/>
        </authorList>
    </citation>
    <scope>NUCLEOTIDE SEQUENCE [LARGE SCALE GENOMIC DNA]</scope>
</reference>
<feature type="region of interest" description="Disordered" evidence="1">
    <location>
        <begin position="824"/>
        <end position="874"/>
    </location>
</feature>
<feature type="region of interest" description="Disordered" evidence="1">
    <location>
        <begin position="2332"/>
        <end position="2376"/>
    </location>
</feature>
<sequence length="3522" mass="379986">MLSTSLAHWQWAVLLASLPEVRRLAPEAERPALPAPVGPSVRGIGADTPEPQEACSQTVPAECACDCQECEAPGGQWLGWALGGVSVLLQLRGWNARLVTETGDVGTEKATLPRLRPGQLVAVNAEDLGTLPGWNWRVMTPDGDEYEDALDGSRPGPHRLCMLGLDASAPRLLRGKFYRFTEYPTDKQLVKAPAGGAAGAVVRPIRRATAGCCWIVHGFEGPDAAGFEVEPVEGVNVNVGDQTMMKQHDGGLFVKCILVKCSEADATVRQLLDQASASVRPAAVVDVEAGGKGTSTPREDNWAGARRRFKEWRQVCLESRTENWSDGPVIGPPSLLHWMNQTARNGGDPKMSSDREDDRVYHEPHNLIEVVHIGGTFDQLNMPALQCFERISRRISSIVGAYSGAGGPSWRMVRHCEGVGGALDSASPALRQRGIKKAKDENELNTARTRSLWGAAGKVAAPPARVRTGRQALNWMRGFELGHGAQLEFDDMQQDVRRHLPRGRSLCGAGAANDSLAPFQQSQMSLPETVESPPFIGDVCGRRGRYFLEREGERVLKPVGEAEADLAPDGTQYYCDPALVNRKTVYATFLKGLMARGLLNFTLGPLEMKPENELVDDLCESLSVTVGLADVRGAFHRLRMPLFLRRYFCFPPARSGALGLAGKTQAVPCPVAFSMGFSRSLFYCQAAPLRHYIYVDNMGALGTDRASVVKTLEGVTDAFTQKGLLVHEEAVTSGVTEVLGVEIDGQMMRTRASGKRRPRARQAIAGLLERGRCTGSALEVLLGHLAFLAMSRRLVLAWKAAGLAKRKRGLSAIQQAAERPRLGRARLLPGAGPLGAGNQPSGRAAAQQSDSSSTWTTSEDAEPPPASRERVLRRRRRRPAVNYVSEAYELLNTGSSLLEQRAAQGPTLRQYQDELDRWKAFSRIGDLKGVTDAEVDESPVRLFERDFFLGEQAHRGAKLMAALMHAEPRFGRLGDRRAPRAWRAQGMAAASLPEMGVFDHSMMLDGPWLRFIGPLLRILAGQKSRKAVWGFSYWEYLRVFNDCGEALGVTVVPHQTRHSGASIDRENQCRNLSEVRQRGGWKADSSVLRYEKHARLRHSELRFASNLSQYLQECERQLEDVIPRGKLRPMSTLLSLESVGSDVENSQAARTGSGARPAVMAEGLSFHTGGRGRPMGRAAGYGPSAGRHRLAGAPGMPRKHAAADGKEKKVPEALLAAEPVSGECRLLAELVGRSSQCVCQCDCHCHSEAASGIGLTALLGLLAFFSVIAFTLGLLVGCSFGRRSSSTSPVVNDTLVSIIEEDGHISDAKWVVVSRDWDIFEEDFAEADDLKRFLANGQAPATVRVLPHYLVDHYRFGQDRQYYMDTGEALARGLRPGGAVVPAAVPIAAGAGAGPAAKWCALEARGSVGLGDALTASLGSVEFESNDRCIFKLTDGAVLSGGLEGTLPSGPAAGSEDDSRILPARQDAQQRYRRSFASALQDMKPADFGKSWEIEGPRSTYYTAERIYEGNHSPVQRHYWWRSVMGLSATDVGVDEHLLLSQLLEVGMTIDQMQVCNLATFELLSRRYQMWKSAYKDLLREVDTGGSGGDDWLSERSLFLGVKNLRGSAIVMPELEDFVAKELAARAAVLKERRKAREEAALAKASQQMRQRDVLPISLAAASEICAGGASGLGLSQSQRRRLRRRRAQEGWLFEGIRALNELGAPEPLAASPSSLTSAQVSAVRRLARQCGSVVAPPPDCGSALGAWEALQGTRPGYADDAMAVGARANFERGNVSLPAGLSGRVALSECLPPALQSALEDRSILLSEEEAAARRDSFDGSLFLDPALRDNPELVGEFVSELWAAGVVEVSDDVLEESGLFFVRKKSGALRLIWDTRVPNLRFREPPGVVLPSGEALAHLECEPHVIPVLHGGDVEVCYYQFTLPEQYRCFFGLPSLPIAHLSPDLVAALPDAARNRGWARVRARVVPMGWNWAVALVQAANQYQLNKVSPEAPWLLDKVPLPPLGDVGSLRALYIDNFVSIAQSKYRSVATSDVESMQSQLAGLGIASTLETSEAGDNDFIGFTLVGSSGEWRPKANRFWRLKLAADYLLEVRPAITGQELERFVGHVTALFSLSPELLCLMEKVYVFIHESYTRRQPLWPSVHREVRWIRALLPLARASMRRPWSSQVFGYDASYWGFGVGSTRWETSEVAAVGRVRERARFRGLLSSSEAPRSRALDHQEELVISEASEANVLGLGRARSFAEVPAALVERSWTVAYAGRWRGVPGSQAHLEARASLGMGAKRKWQSMSSTACLPPAQLVLAVLSDSDDVEDAGPGCSSSLSVGALTGRGRASSGRAGPSAPGACLPIRPGGARRVARSTPSGPGGRQGSGRLERLRAATRARLLLLAPLLTGLQQERIRPATQAGYCDVLEQLAGYLNQWPLPAWSGPQWDLQLLNFVEWARGEGWSRALASRLLAAAVWAQPTLGGPLRQVFPDAHAAMLGWRQLDPGHSRPPLPWGVVLALAWAMLPKCPVGALAIIVMFETYVRPSELLSLTVGQLVPPTTSRGQGAFWGFCVHVEELGRPSKSQEFDLSALLDLDRHRPLIPLLQALKAGRARGERLFGVSSRQLYRSFALAVQQVQVSCVEPSLYALRRGGASHDRLVRARSLLEVQQRGHWRSFRSVAHYNKHARVSLQLGKLPATARGQIAAPVDRGLTPFAERCAKLLHSRSPSVRGMEGSSALATRDLSPRAPGGHCGGKPGARAAAAGAGAGAAAVGAGAAGAGGVAPVGGLLAEAEAEALGRQWASALWPCGLARAAPVGGLLAVAEVVGACLAAGHGAGLLGGEAAPLTPDAAPLGGAAAAGRQPADQLRARWVSSPALQQDSERLEQLHWQAVDPARVESAPPERCLGFESAQHCTHTLSLHPRKPRQLIDSAGGWVSFTVALRLSLRSLILECLQDLLQRKRSKEKQLESARARGAEADKAVEDTIQVAAEAQKLVKQHEESMLKIGAATREAQALSVMPCTPKEEEEQPEETLASLEALNTLLFRATRHFDVDFSAQLAQVLTNLDDAKAKVEAKAKPASPPAAGGPGVSELAAAPDGNDAIDVPVGLSYDSDDEEIQFEFAKAAFVVDGDKTAHKHLLETSQWSSAHAFTEWTRHDSEGAGMPELLAAQSGAQGEAQGRAGLGETHGAREIDFVARSSALASFVAGVCLLKAAPIQNHSAVMVKFRGLGVKAAICQPEQPMRFLIEKPPAVRPAPREALLCEWPWAVGAALPTALGEARVEWFRHAETSLAESYDLQTRCQGRRRGRDSGFKTATRPPSVCWGESQRQRTSVECRAWPRFYAAALCLASLGSAAGDRREPWPAAPRRQRRAAGSCKLERPSDGPLKEWAGAPSSDVVDLLSSGAAESARRAPRLPMALRNHLELQLRRDRDQDSKAWKAWAQSAAQAVVLAAQKLARALQEVPDGAQRNLAAQALQDLVAAAQGHPPSPSSTLPATPGTVGLGAGPSRRVASLGASVPTPPVAPPPPSPPP</sequence>
<keyword evidence="2" id="KW-0732">Signal</keyword>
<evidence type="ECO:0000256" key="2">
    <source>
        <dbReference type="SAM" id="SignalP"/>
    </source>
</evidence>
<feature type="chain" id="PRO_5045984770" evidence="2">
    <location>
        <begin position="24"/>
        <end position="3522"/>
    </location>
</feature>
<organism evidence="3 4">
    <name type="scientific">Prorocentrum cordatum</name>
    <dbReference type="NCBI Taxonomy" id="2364126"/>
    <lineage>
        <taxon>Eukaryota</taxon>
        <taxon>Sar</taxon>
        <taxon>Alveolata</taxon>
        <taxon>Dinophyceae</taxon>
        <taxon>Prorocentrales</taxon>
        <taxon>Prorocentraceae</taxon>
        <taxon>Prorocentrum</taxon>
    </lineage>
</organism>
<dbReference type="EMBL" id="CAUYUJ010018331">
    <property type="protein sequence ID" value="CAK0882741.1"/>
    <property type="molecule type" value="Genomic_DNA"/>
</dbReference>
<proteinExistence type="predicted"/>
<dbReference type="InterPro" id="IPR011010">
    <property type="entry name" value="DNA_brk_join_enz"/>
</dbReference>
<evidence type="ECO:0000313" key="3">
    <source>
        <dbReference type="EMBL" id="CAK0882741.1"/>
    </source>
</evidence>
<feature type="region of interest" description="Disordered" evidence="1">
    <location>
        <begin position="3473"/>
        <end position="3522"/>
    </location>
</feature>
<keyword evidence="4" id="KW-1185">Reference proteome</keyword>
<evidence type="ECO:0000313" key="4">
    <source>
        <dbReference type="Proteomes" id="UP001189429"/>
    </source>
</evidence>
<feature type="compositionally biased region" description="Low complexity" evidence="1">
    <location>
        <begin position="3481"/>
        <end position="3490"/>
    </location>
</feature>
<evidence type="ECO:0000256" key="1">
    <source>
        <dbReference type="SAM" id="MobiDB-lite"/>
    </source>
</evidence>
<feature type="region of interest" description="Disordered" evidence="1">
    <location>
        <begin position="3346"/>
        <end position="3381"/>
    </location>
</feature>
<protein>
    <submittedName>
        <fullName evidence="3">Uncharacterized protein</fullName>
    </submittedName>
</protein>
<name>A0ABN9WAL7_9DINO</name>
<feature type="region of interest" description="Disordered" evidence="1">
    <location>
        <begin position="1182"/>
        <end position="1207"/>
    </location>
</feature>
<feature type="compositionally biased region" description="Basic and acidic residues" evidence="1">
    <location>
        <begin position="3367"/>
        <end position="3376"/>
    </location>
</feature>
<feature type="signal peptide" evidence="2">
    <location>
        <begin position="1"/>
        <end position="23"/>
    </location>
</feature>
<feature type="compositionally biased region" description="Pro residues" evidence="1">
    <location>
        <begin position="3509"/>
        <end position="3522"/>
    </location>
</feature>
<dbReference type="Proteomes" id="UP001189429">
    <property type="component" value="Unassembled WGS sequence"/>
</dbReference>
<feature type="compositionally biased region" description="Low complexity" evidence="1">
    <location>
        <begin position="2332"/>
        <end position="2348"/>
    </location>
</feature>
<comment type="caution">
    <text evidence="3">The sequence shown here is derived from an EMBL/GenBank/DDBJ whole genome shotgun (WGS) entry which is preliminary data.</text>
</comment>
<feature type="non-terminal residue" evidence="3">
    <location>
        <position position="3522"/>
    </location>
</feature>
<accession>A0ABN9WAL7</accession>
<gene>
    <name evidence="3" type="ORF">PCOR1329_LOCUS65165</name>
</gene>
<dbReference type="SUPFAM" id="SSF56349">
    <property type="entry name" value="DNA breaking-rejoining enzymes"/>
    <property type="match status" value="1"/>
</dbReference>
<feature type="compositionally biased region" description="Low complexity" evidence="1">
    <location>
        <begin position="844"/>
        <end position="858"/>
    </location>
</feature>